<dbReference type="RefSeq" id="XP_013232302.1">
    <property type="nucleotide sequence ID" value="XM_013376848.1"/>
</dbReference>
<feature type="compositionally biased region" description="Low complexity" evidence="5">
    <location>
        <begin position="103"/>
        <end position="133"/>
    </location>
</feature>
<dbReference type="VEuPathDB" id="ToxoDB:ETH_00022510"/>
<dbReference type="OrthoDB" id="348334at2759"/>
<comment type="similarity">
    <text evidence="2">Belongs to the importin beta family.</text>
</comment>
<dbReference type="InterPro" id="IPR016024">
    <property type="entry name" value="ARM-type_fold"/>
</dbReference>
<evidence type="ECO:0000256" key="3">
    <source>
        <dbReference type="ARBA" id="ARBA00022448"/>
    </source>
</evidence>
<reference evidence="6" key="1">
    <citation type="submission" date="2013-10" db="EMBL/GenBank/DDBJ databases">
        <title>Genomic analysis of the causative agents of coccidiosis in chickens.</title>
        <authorList>
            <person name="Reid A.J."/>
            <person name="Blake D."/>
            <person name="Billington K."/>
            <person name="Browne H."/>
            <person name="Dunn M."/>
            <person name="Hung S."/>
            <person name="Kawahara F."/>
            <person name="Miranda-Saavedra D."/>
            <person name="Mourier T."/>
            <person name="Nagra H."/>
            <person name="Otto T.D."/>
            <person name="Rawlings N."/>
            <person name="Sanchez A."/>
            <person name="Sanders M."/>
            <person name="Subramaniam C."/>
            <person name="Tay Y."/>
            <person name="Dear P."/>
            <person name="Doerig C."/>
            <person name="Gruber A."/>
            <person name="Parkinson J."/>
            <person name="Shirley M."/>
            <person name="Wan K.L."/>
            <person name="Berriman M."/>
            <person name="Tomley F."/>
            <person name="Pain A."/>
        </authorList>
    </citation>
    <scope>NUCLEOTIDE SEQUENCE [LARGE SCALE GENOMIC DNA]</scope>
    <source>
        <strain evidence="6">Houghton</strain>
    </source>
</reference>
<organism evidence="6 7">
    <name type="scientific">Eimeria tenella</name>
    <name type="common">Coccidian parasite</name>
    <dbReference type="NCBI Taxonomy" id="5802"/>
    <lineage>
        <taxon>Eukaryota</taxon>
        <taxon>Sar</taxon>
        <taxon>Alveolata</taxon>
        <taxon>Apicomplexa</taxon>
        <taxon>Conoidasida</taxon>
        <taxon>Coccidia</taxon>
        <taxon>Eucoccidiorida</taxon>
        <taxon>Eimeriorina</taxon>
        <taxon>Eimeriidae</taxon>
        <taxon>Eimeria</taxon>
    </lineage>
</organism>
<keyword evidence="3" id="KW-0813">Transport</keyword>
<evidence type="ECO:0008006" key="8">
    <source>
        <dbReference type="Google" id="ProtNLM"/>
    </source>
</evidence>
<dbReference type="PANTHER" id="PTHR12363:SF33">
    <property type="entry name" value="IMPORTIN-13"/>
    <property type="match status" value="1"/>
</dbReference>
<accession>U6KTW0</accession>
<dbReference type="Gene3D" id="1.25.10.10">
    <property type="entry name" value="Leucine-rich Repeat Variant"/>
    <property type="match status" value="1"/>
</dbReference>
<evidence type="ECO:0000313" key="7">
    <source>
        <dbReference type="Proteomes" id="UP000030747"/>
    </source>
</evidence>
<dbReference type="InterPro" id="IPR051345">
    <property type="entry name" value="Importin_beta-like_NTR"/>
</dbReference>
<evidence type="ECO:0000313" key="6">
    <source>
        <dbReference type="EMBL" id="CDJ41552.1"/>
    </source>
</evidence>
<dbReference type="EMBL" id="HG675638">
    <property type="protein sequence ID" value="CDJ41552.1"/>
    <property type="molecule type" value="Genomic_DNA"/>
</dbReference>
<evidence type="ECO:0000256" key="4">
    <source>
        <dbReference type="ARBA" id="ARBA00023242"/>
    </source>
</evidence>
<keyword evidence="7" id="KW-1185">Reference proteome</keyword>
<dbReference type="Proteomes" id="UP000030747">
    <property type="component" value="Unassembled WGS sequence"/>
</dbReference>
<dbReference type="AlphaFoldDB" id="U6KTW0"/>
<dbReference type="PANTHER" id="PTHR12363">
    <property type="entry name" value="TRANSPORTIN 3 AND IMPORTIN 13"/>
    <property type="match status" value="1"/>
</dbReference>
<dbReference type="GO" id="GO:0005634">
    <property type="term" value="C:nucleus"/>
    <property type="evidence" value="ECO:0007669"/>
    <property type="project" value="UniProtKB-SubCell"/>
</dbReference>
<reference evidence="6" key="2">
    <citation type="submission" date="2013-10" db="EMBL/GenBank/DDBJ databases">
        <authorList>
            <person name="Aslett M."/>
        </authorList>
    </citation>
    <scope>NUCLEOTIDE SEQUENCE [LARGE SCALE GENOMIC DNA]</scope>
    <source>
        <strain evidence="6">Houghton</strain>
    </source>
</reference>
<protein>
    <recommendedName>
        <fullName evidence="8">Importin N-terminal domain-containing protein</fullName>
    </recommendedName>
</protein>
<name>U6KTW0_EIMTE</name>
<dbReference type="GO" id="GO:0005737">
    <property type="term" value="C:cytoplasm"/>
    <property type="evidence" value="ECO:0007669"/>
    <property type="project" value="TreeGrafter"/>
</dbReference>
<evidence type="ECO:0000256" key="1">
    <source>
        <dbReference type="ARBA" id="ARBA00004123"/>
    </source>
</evidence>
<keyword evidence="4" id="KW-0539">Nucleus</keyword>
<comment type="subcellular location">
    <subcellularLocation>
        <location evidence="1">Nucleus</location>
    </subcellularLocation>
</comment>
<dbReference type="GeneID" id="25253614"/>
<evidence type="ECO:0000256" key="2">
    <source>
        <dbReference type="ARBA" id="ARBA00007991"/>
    </source>
</evidence>
<dbReference type="GO" id="GO:0006606">
    <property type="term" value="P:protein import into nucleus"/>
    <property type="evidence" value="ECO:0007669"/>
    <property type="project" value="TreeGrafter"/>
</dbReference>
<dbReference type="InterPro" id="IPR011989">
    <property type="entry name" value="ARM-like"/>
</dbReference>
<gene>
    <name evidence="6" type="ORF">ETH_00022510</name>
</gene>
<feature type="region of interest" description="Disordered" evidence="5">
    <location>
        <begin position="97"/>
        <end position="133"/>
    </location>
</feature>
<evidence type="ECO:0000256" key="5">
    <source>
        <dbReference type="SAM" id="MobiDB-lite"/>
    </source>
</evidence>
<sequence length="133" mass="14417">MEEAQLLTALNSLFGSGDPETHRQADEWLRSWQQSAGAWEASLELLAPKQPPLSAEVVCFAAQTLRTKCKFDVHQLPPEALTALIYKVAAAIKQHQSKRGGVQQQQQQQQQQQAGPGVSVASSTSRAAAVARV</sequence>
<dbReference type="SUPFAM" id="SSF48371">
    <property type="entry name" value="ARM repeat"/>
    <property type="match status" value="1"/>
</dbReference>
<dbReference type="VEuPathDB" id="ToxoDB:ETH2_0933800"/>
<proteinExistence type="inferred from homology"/>